<dbReference type="SUPFAM" id="SSF48452">
    <property type="entry name" value="TPR-like"/>
    <property type="match status" value="2"/>
</dbReference>
<accession>A0A1Y5ENT3</accession>
<dbReference type="EMBL" id="MAAF01000023">
    <property type="protein sequence ID" value="OUR84120.1"/>
    <property type="molecule type" value="Genomic_DNA"/>
</dbReference>
<sequence length="467" mass="53094">MINNDINEDQIMKSKNSLLLTTAFTLLVTLTANESIAGETQADKSAAKESVDKQSYRASKKVPAMRNRVYTQLARAQQLADEGDKIEGFEVLAEVEERLDSLNSYERAMLFNFYGFMYYANDDITLAVDSFNKVIAETAIPNSLIISTLYSLAQLSMQHQNYKAALVYLTQWRETRSQLLKAPKELTGTQEMLFAQVYYQDKDFVNSLKHSEMAISLVEAKNKKPKESWLTLQRATYYELKQPKQVTKVMEKLIRLYDKPQYWLQLSSMYGEIGEEDKQMAVMEAAYQAGYISKASDILTLSQLYLFHGTPYKSAAVLENSIAQGSIFADEDNLSMLARAYLTAKEYDKATEILVRVSDIAQSGEHDALLAQTYLNTEQWQAAINSSTLALARYAKHEQSKDKQVKDIANMHLILGMANFNLKKFERSLASFAKAAQFTSSKKTALQWGKYVEREQQHHKVQLAMLN</sequence>
<evidence type="ECO:0000313" key="2">
    <source>
        <dbReference type="Proteomes" id="UP000243053"/>
    </source>
</evidence>
<dbReference type="AlphaFoldDB" id="A0A1Y5ENT3"/>
<dbReference type="Gene3D" id="1.25.40.10">
    <property type="entry name" value="Tetratricopeptide repeat domain"/>
    <property type="match status" value="2"/>
</dbReference>
<proteinExistence type="predicted"/>
<evidence type="ECO:0008006" key="3">
    <source>
        <dbReference type="Google" id="ProtNLM"/>
    </source>
</evidence>
<evidence type="ECO:0000313" key="1">
    <source>
        <dbReference type="EMBL" id="OUR84120.1"/>
    </source>
</evidence>
<gene>
    <name evidence="1" type="ORF">A9Q75_03355</name>
</gene>
<name>A0A1Y5ENT3_COLPS</name>
<comment type="caution">
    <text evidence="1">The sequence shown here is derived from an EMBL/GenBank/DDBJ whole genome shotgun (WGS) entry which is preliminary data.</text>
</comment>
<reference evidence="2" key="1">
    <citation type="journal article" date="2017" name="Proc. Natl. Acad. Sci. U.S.A.">
        <title>Simulation of Deepwater Horizon oil plume reveals substrate specialization within a complex community of hydrocarbon degraders.</title>
        <authorList>
            <person name="Hu P."/>
            <person name="Dubinsky E.A."/>
            <person name="Probst A.J."/>
            <person name="Wang J."/>
            <person name="Sieber C.M.K."/>
            <person name="Tom L.M."/>
            <person name="Gardinali P."/>
            <person name="Banfield J.F."/>
            <person name="Atlas R.M."/>
            <person name="Andersen G.L."/>
        </authorList>
    </citation>
    <scope>NUCLEOTIDE SEQUENCE [LARGE SCALE GENOMIC DNA]</scope>
</reference>
<dbReference type="Proteomes" id="UP000243053">
    <property type="component" value="Unassembled WGS sequence"/>
</dbReference>
<protein>
    <recommendedName>
        <fullName evidence="3">TPR domain protein</fullName>
    </recommendedName>
</protein>
<dbReference type="InterPro" id="IPR011990">
    <property type="entry name" value="TPR-like_helical_dom_sf"/>
</dbReference>
<organism evidence="1 2">
    <name type="scientific">Colwellia psychrerythraea</name>
    <name type="common">Vibrio psychroerythus</name>
    <dbReference type="NCBI Taxonomy" id="28229"/>
    <lineage>
        <taxon>Bacteria</taxon>
        <taxon>Pseudomonadati</taxon>
        <taxon>Pseudomonadota</taxon>
        <taxon>Gammaproteobacteria</taxon>
        <taxon>Alteromonadales</taxon>
        <taxon>Colwelliaceae</taxon>
        <taxon>Colwellia</taxon>
    </lineage>
</organism>